<dbReference type="InterPro" id="IPR017853">
    <property type="entry name" value="GH"/>
</dbReference>
<dbReference type="PANTHER" id="PTHR34135:SF2">
    <property type="entry name" value="LYSOZYME"/>
    <property type="match status" value="1"/>
</dbReference>
<dbReference type="CDD" id="cd06414">
    <property type="entry name" value="GH25_LytC-like"/>
    <property type="match status" value="1"/>
</dbReference>
<sequence>MEYKGIDVSKYQGNINFKKVKNAGIQFAIVRIGYGQYESQKDEYFEANYEGFKSQNIPVGVYLYSYAKSVSDAKKEAAVVLKWLNGRRLNLPVYYDIEDKSQINLGKNTLTKMCEAFCEEIEKGGYWAGVYANKYFFTTYLDYQKLGEKYTLWVAQYNDVNTFSGKYDMWQYTSSGRVNGISGNVDLDTLYKDIFTDTGNDRVDLPDLSDYNGTSIVDALKSVGYDSSFDSRKNLYREVGFTDTYKGTALQNENLLNALKKGSNEYYYSDYKGYSFVDALKQIGVDASFANRKIIAARNGISNYKGTSSQNLKLLNLLKEGKLRK</sequence>
<dbReference type="Gene3D" id="3.20.20.80">
    <property type="entry name" value="Glycosidases"/>
    <property type="match status" value="1"/>
</dbReference>
<dbReference type="GO" id="GO:0003796">
    <property type="term" value="F:lysozyme activity"/>
    <property type="evidence" value="ECO:0007669"/>
    <property type="project" value="InterPro"/>
</dbReference>
<protein>
    <submittedName>
        <fullName evidence="2">Uncharacterized protein</fullName>
    </submittedName>
</protein>
<comment type="similarity">
    <text evidence="1">Belongs to the glycosyl hydrolase 25 family.</text>
</comment>
<gene>
    <name evidence="2" type="ORF">IAB27_06960</name>
</gene>
<dbReference type="Proteomes" id="UP000886786">
    <property type="component" value="Unassembled WGS sequence"/>
</dbReference>
<proteinExistence type="inferred from homology"/>
<accession>A0A9D0ZSK6</accession>
<dbReference type="GO" id="GO:0016052">
    <property type="term" value="P:carbohydrate catabolic process"/>
    <property type="evidence" value="ECO:0007669"/>
    <property type="project" value="TreeGrafter"/>
</dbReference>
<evidence type="ECO:0000256" key="1">
    <source>
        <dbReference type="ARBA" id="ARBA00010646"/>
    </source>
</evidence>
<organism evidence="2 3">
    <name type="scientific">Candidatus Coprosoma intestinipullorum</name>
    <dbReference type="NCBI Taxonomy" id="2840752"/>
    <lineage>
        <taxon>Bacteria</taxon>
        <taxon>Bacillati</taxon>
        <taxon>Bacillota</taxon>
        <taxon>Bacillota incertae sedis</taxon>
        <taxon>Candidatus Coprosoma</taxon>
    </lineage>
</organism>
<dbReference type="PROSITE" id="PS51904">
    <property type="entry name" value="GLYCOSYL_HYDROL_F25_2"/>
    <property type="match status" value="1"/>
</dbReference>
<reference evidence="2" key="1">
    <citation type="submission" date="2020-10" db="EMBL/GenBank/DDBJ databases">
        <authorList>
            <person name="Gilroy R."/>
        </authorList>
    </citation>
    <scope>NUCLEOTIDE SEQUENCE</scope>
    <source>
        <strain evidence="2">CHK147-3167</strain>
    </source>
</reference>
<evidence type="ECO:0000313" key="3">
    <source>
        <dbReference type="Proteomes" id="UP000886786"/>
    </source>
</evidence>
<dbReference type="InterPro" id="IPR002053">
    <property type="entry name" value="Glyco_hydro_25"/>
</dbReference>
<comment type="caution">
    <text evidence="2">The sequence shown here is derived from an EMBL/GenBank/DDBJ whole genome shotgun (WGS) entry which is preliminary data.</text>
</comment>
<dbReference type="Pfam" id="PF01183">
    <property type="entry name" value="Glyco_hydro_25"/>
    <property type="match status" value="1"/>
</dbReference>
<dbReference type="SUPFAM" id="SSF158634">
    <property type="entry name" value="RPA2825-like"/>
    <property type="match status" value="2"/>
</dbReference>
<dbReference type="SUPFAM" id="SSF51445">
    <property type="entry name" value="(Trans)glycosidases"/>
    <property type="match status" value="1"/>
</dbReference>
<reference evidence="2" key="2">
    <citation type="journal article" date="2021" name="PeerJ">
        <title>Extensive microbial diversity within the chicken gut microbiome revealed by metagenomics and culture.</title>
        <authorList>
            <person name="Gilroy R."/>
            <person name="Ravi A."/>
            <person name="Getino M."/>
            <person name="Pursley I."/>
            <person name="Horton D.L."/>
            <person name="Alikhan N.F."/>
            <person name="Baker D."/>
            <person name="Gharbi K."/>
            <person name="Hall N."/>
            <person name="Watson M."/>
            <person name="Adriaenssens E.M."/>
            <person name="Foster-Nyarko E."/>
            <person name="Jarju S."/>
            <person name="Secka A."/>
            <person name="Antonio M."/>
            <person name="Oren A."/>
            <person name="Chaudhuri R.R."/>
            <person name="La Ragione R."/>
            <person name="Hildebrand F."/>
            <person name="Pallen M.J."/>
        </authorList>
    </citation>
    <scope>NUCLEOTIDE SEQUENCE</scope>
    <source>
        <strain evidence="2">CHK147-3167</strain>
    </source>
</reference>
<dbReference type="GO" id="GO:0016998">
    <property type="term" value="P:cell wall macromolecule catabolic process"/>
    <property type="evidence" value="ECO:0007669"/>
    <property type="project" value="InterPro"/>
</dbReference>
<dbReference type="GO" id="GO:0009253">
    <property type="term" value="P:peptidoglycan catabolic process"/>
    <property type="evidence" value="ECO:0007669"/>
    <property type="project" value="InterPro"/>
</dbReference>
<dbReference type="EMBL" id="DVFV01000122">
    <property type="protein sequence ID" value="HIQ91342.1"/>
    <property type="molecule type" value="Genomic_DNA"/>
</dbReference>
<dbReference type="AlphaFoldDB" id="A0A9D0ZSK6"/>
<dbReference type="PANTHER" id="PTHR34135">
    <property type="entry name" value="LYSOZYME"/>
    <property type="match status" value="1"/>
</dbReference>
<evidence type="ECO:0000313" key="2">
    <source>
        <dbReference type="EMBL" id="HIQ91342.1"/>
    </source>
</evidence>
<name>A0A9D0ZSK6_9FIRM</name>